<name>A0ACB8GU93_PSICU</name>
<keyword evidence="2" id="KW-1185">Reference proteome</keyword>
<organism evidence="1 2">
    <name type="scientific">Psilocybe cubensis</name>
    <name type="common">Psychedelic mushroom</name>
    <name type="synonym">Stropharia cubensis</name>
    <dbReference type="NCBI Taxonomy" id="181762"/>
    <lineage>
        <taxon>Eukaryota</taxon>
        <taxon>Fungi</taxon>
        <taxon>Dikarya</taxon>
        <taxon>Basidiomycota</taxon>
        <taxon>Agaricomycotina</taxon>
        <taxon>Agaricomycetes</taxon>
        <taxon>Agaricomycetidae</taxon>
        <taxon>Agaricales</taxon>
        <taxon>Agaricineae</taxon>
        <taxon>Strophariaceae</taxon>
        <taxon>Psilocybe</taxon>
    </lineage>
</organism>
<dbReference type="Proteomes" id="UP000664032">
    <property type="component" value="Unassembled WGS sequence"/>
</dbReference>
<protein>
    <submittedName>
        <fullName evidence="1">Uncharacterized protein</fullName>
    </submittedName>
</protein>
<comment type="caution">
    <text evidence="1">The sequence shown here is derived from an EMBL/GenBank/DDBJ whole genome shotgun (WGS) entry which is preliminary data.</text>
</comment>
<reference evidence="1" key="1">
    <citation type="submission" date="2021-10" db="EMBL/GenBank/DDBJ databases">
        <title>Psilocybe cubensis genome.</title>
        <authorList>
            <person name="Mckernan K.J."/>
            <person name="Crawford S."/>
            <person name="Trippe A."/>
            <person name="Kane L.T."/>
            <person name="Mclaughlin S."/>
        </authorList>
    </citation>
    <scope>NUCLEOTIDE SEQUENCE</scope>
    <source>
        <strain evidence="1">MGC-MH-2018</strain>
    </source>
</reference>
<evidence type="ECO:0000313" key="1">
    <source>
        <dbReference type="EMBL" id="KAH9478594.1"/>
    </source>
</evidence>
<accession>A0ACB8GU93</accession>
<dbReference type="EMBL" id="JAFIQS020000008">
    <property type="protein sequence ID" value="KAH9478594.1"/>
    <property type="molecule type" value="Genomic_DNA"/>
</dbReference>
<evidence type="ECO:0000313" key="2">
    <source>
        <dbReference type="Proteomes" id="UP000664032"/>
    </source>
</evidence>
<proteinExistence type="predicted"/>
<gene>
    <name evidence="1" type="ORF">JR316_0009051</name>
</gene>
<sequence>MPRAGPIRSPSGHTMLQVIAMLLTADNTPTYRELLMSAIDAICTAGFTSTHRLTSSDNPKG</sequence>